<evidence type="ECO:0000313" key="1">
    <source>
        <dbReference type="EMBL" id="KAI0048308.1"/>
    </source>
</evidence>
<keyword evidence="2" id="KW-1185">Reference proteome</keyword>
<protein>
    <submittedName>
        <fullName evidence="1">Uncharacterized protein</fullName>
    </submittedName>
</protein>
<dbReference type="EMBL" id="MU275889">
    <property type="protein sequence ID" value="KAI0048308.1"/>
    <property type="molecule type" value="Genomic_DNA"/>
</dbReference>
<comment type="caution">
    <text evidence="1">The sequence shown here is derived from an EMBL/GenBank/DDBJ whole genome shotgun (WGS) entry which is preliminary data.</text>
</comment>
<reference evidence="1" key="2">
    <citation type="journal article" date="2022" name="New Phytol.">
        <title>Evolutionary transition to the ectomycorrhizal habit in the genomes of a hyperdiverse lineage of mushroom-forming fungi.</title>
        <authorList>
            <person name="Looney B."/>
            <person name="Miyauchi S."/>
            <person name="Morin E."/>
            <person name="Drula E."/>
            <person name="Courty P.E."/>
            <person name="Kohler A."/>
            <person name="Kuo A."/>
            <person name="LaButti K."/>
            <person name="Pangilinan J."/>
            <person name="Lipzen A."/>
            <person name="Riley R."/>
            <person name="Andreopoulos W."/>
            <person name="He G."/>
            <person name="Johnson J."/>
            <person name="Nolan M."/>
            <person name="Tritt A."/>
            <person name="Barry K.W."/>
            <person name="Grigoriev I.V."/>
            <person name="Nagy L.G."/>
            <person name="Hibbett D."/>
            <person name="Henrissat B."/>
            <person name="Matheny P.B."/>
            <person name="Labbe J."/>
            <person name="Martin F.M."/>
        </authorList>
    </citation>
    <scope>NUCLEOTIDE SEQUENCE</scope>
    <source>
        <strain evidence="1">FP105234-sp</strain>
    </source>
</reference>
<accession>A0ACB8RXP1</accession>
<sequence>MTVQSSDCDQTLGSSNSANPARDIPCGSPALSSLESQATHGVPPSPRASWLMSRRRRVR</sequence>
<dbReference type="Proteomes" id="UP000814033">
    <property type="component" value="Unassembled WGS sequence"/>
</dbReference>
<proteinExistence type="predicted"/>
<name>A0ACB8RXP1_9AGAM</name>
<reference evidence="1" key="1">
    <citation type="submission" date="2021-02" db="EMBL/GenBank/DDBJ databases">
        <authorList>
            <consortium name="DOE Joint Genome Institute"/>
            <person name="Ahrendt S."/>
            <person name="Looney B.P."/>
            <person name="Miyauchi S."/>
            <person name="Morin E."/>
            <person name="Drula E."/>
            <person name="Courty P.E."/>
            <person name="Chicoki N."/>
            <person name="Fauchery L."/>
            <person name="Kohler A."/>
            <person name="Kuo A."/>
            <person name="Labutti K."/>
            <person name="Pangilinan J."/>
            <person name="Lipzen A."/>
            <person name="Riley R."/>
            <person name="Andreopoulos W."/>
            <person name="He G."/>
            <person name="Johnson J."/>
            <person name="Barry K.W."/>
            <person name="Grigoriev I.V."/>
            <person name="Nagy L."/>
            <person name="Hibbett D."/>
            <person name="Henrissat B."/>
            <person name="Matheny P.B."/>
            <person name="Labbe J."/>
            <person name="Martin F."/>
        </authorList>
    </citation>
    <scope>NUCLEOTIDE SEQUENCE</scope>
    <source>
        <strain evidence="1">FP105234-sp</strain>
    </source>
</reference>
<organism evidence="1 2">
    <name type="scientific">Auriscalpium vulgare</name>
    <dbReference type="NCBI Taxonomy" id="40419"/>
    <lineage>
        <taxon>Eukaryota</taxon>
        <taxon>Fungi</taxon>
        <taxon>Dikarya</taxon>
        <taxon>Basidiomycota</taxon>
        <taxon>Agaricomycotina</taxon>
        <taxon>Agaricomycetes</taxon>
        <taxon>Russulales</taxon>
        <taxon>Auriscalpiaceae</taxon>
        <taxon>Auriscalpium</taxon>
    </lineage>
</organism>
<evidence type="ECO:0000313" key="2">
    <source>
        <dbReference type="Proteomes" id="UP000814033"/>
    </source>
</evidence>
<gene>
    <name evidence="1" type="ORF">FA95DRAFT_1558199</name>
</gene>